<name>A0A0E9UND2_ANGAN</name>
<evidence type="ECO:0000313" key="1">
    <source>
        <dbReference type="EMBL" id="JAH67256.1"/>
    </source>
</evidence>
<sequence>MRQCKFTDFLAYRSAVCDAPVFWGSVSAEIYIILIPGSHAEDGQ</sequence>
<organism evidence="1">
    <name type="scientific">Anguilla anguilla</name>
    <name type="common">European freshwater eel</name>
    <name type="synonym">Muraena anguilla</name>
    <dbReference type="NCBI Taxonomy" id="7936"/>
    <lineage>
        <taxon>Eukaryota</taxon>
        <taxon>Metazoa</taxon>
        <taxon>Chordata</taxon>
        <taxon>Craniata</taxon>
        <taxon>Vertebrata</taxon>
        <taxon>Euteleostomi</taxon>
        <taxon>Actinopterygii</taxon>
        <taxon>Neopterygii</taxon>
        <taxon>Teleostei</taxon>
        <taxon>Anguilliformes</taxon>
        <taxon>Anguillidae</taxon>
        <taxon>Anguilla</taxon>
    </lineage>
</organism>
<reference evidence="1" key="1">
    <citation type="submission" date="2014-11" db="EMBL/GenBank/DDBJ databases">
        <authorList>
            <person name="Amaro Gonzalez C."/>
        </authorList>
    </citation>
    <scope>NUCLEOTIDE SEQUENCE</scope>
</reference>
<proteinExistence type="predicted"/>
<accession>A0A0E9UND2</accession>
<reference evidence="1" key="2">
    <citation type="journal article" date="2015" name="Fish Shellfish Immunol.">
        <title>Early steps in the European eel (Anguilla anguilla)-Vibrio vulnificus interaction in the gills: Role of the RtxA13 toxin.</title>
        <authorList>
            <person name="Callol A."/>
            <person name="Pajuelo D."/>
            <person name="Ebbesson L."/>
            <person name="Teles M."/>
            <person name="MacKenzie S."/>
            <person name="Amaro C."/>
        </authorList>
    </citation>
    <scope>NUCLEOTIDE SEQUENCE</scope>
</reference>
<protein>
    <submittedName>
        <fullName evidence="1">Uncharacterized protein</fullName>
    </submittedName>
</protein>
<dbReference type="EMBL" id="GBXM01041321">
    <property type="protein sequence ID" value="JAH67256.1"/>
    <property type="molecule type" value="Transcribed_RNA"/>
</dbReference>
<dbReference type="AlphaFoldDB" id="A0A0E9UND2"/>